<proteinExistence type="predicted"/>
<dbReference type="InterPro" id="IPR016024">
    <property type="entry name" value="ARM-type_fold"/>
</dbReference>
<dbReference type="Gene3D" id="1.25.10.10">
    <property type="entry name" value="Leucine-rich Repeat Variant"/>
    <property type="match status" value="1"/>
</dbReference>
<organism evidence="2 3">
    <name type="scientific">Thermogemmata fonticola</name>
    <dbReference type="NCBI Taxonomy" id="2755323"/>
    <lineage>
        <taxon>Bacteria</taxon>
        <taxon>Pseudomonadati</taxon>
        <taxon>Planctomycetota</taxon>
        <taxon>Planctomycetia</taxon>
        <taxon>Gemmatales</taxon>
        <taxon>Gemmataceae</taxon>
        <taxon>Thermogemmata</taxon>
    </lineage>
</organism>
<dbReference type="EMBL" id="JACEFB010000007">
    <property type="protein sequence ID" value="MBA2226758.1"/>
    <property type="molecule type" value="Genomic_DNA"/>
</dbReference>
<reference evidence="2 3" key="1">
    <citation type="submission" date="2020-07" db="EMBL/GenBank/DDBJ databases">
        <title>Thermogemmata thermophila gen. nov., sp. nov., a novel moderate thermophilic planctomycete from a Kamchatka hot spring.</title>
        <authorList>
            <person name="Elcheninov A.G."/>
            <person name="Podosokorskaya O.A."/>
            <person name="Kovaleva O.L."/>
            <person name="Novikov A."/>
            <person name="Bonch-Osmolovskaya E.A."/>
            <person name="Toshchakov S.V."/>
            <person name="Kublanov I.V."/>
        </authorList>
    </citation>
    <scope>NUCLEOTIDE SEQUENCE [LARGE SCALE GENOMIC DNA]</scope>
    <source>
        <strain evidence="2 3">2918</strain>
    </source>
</reference>
<dbReference type="SUPFAM" id="SSF48371">
    <property type="entry name" value="ARM repeat"/>
    <property type="match status" value="1"/>
</dbReference>
<protein>
    <submittedName>
        <fullName evidence="2">HEAT repeat domain-containing protein</fullName>
    </submittedName>
</protein>
<dbReference type="InterPro" id="IPR011989">
    <property type="entry name" value="ARM-like"/>
</dbReference>
<dbReference type="AlphaFoldDB" id="A0A7V9AC48"/>
<comment type="caution">
    <text evidence="2">The sequence shown here is derived from an EMBL/GenBank/DDBJ whole genome shotgun (WGS) entry which is preliminary data.</text>
</comment>
<dbReference type="Proteomes" id="UP000542342">
    <property type="component" value="Unassembled WGS sequence"/>
</dbReference>
<evidence type="ECO:0000313" key="3">
    <source>
        <dbReference type="Proteomes" id="UP000542342"/>
    </source>
</evidence>
<evidence type="ECO:0000313" key="2">
    <source>
        <dbReference type="EMBL" id="MBA2226758.1"/>
    </source>
</evidence>
<gene>
    <name evidence="2" type="ORF">H0921_11360</name>
</gene>
<keyword evidence="3" id="KW-1185">Reference proteome</keyword>
<accession>A0A7V9AC48</accession>
<sequence>MLEGLDQIDWTSLRHAYGQASDVPGWLRALLSPNAKVRQEAIYELFGTIYHQGTVYSASAAAVPFLYELLTAPNVRDKSSIACLLASIADGAGYLEVHAVDDFGEQTWRKILAQEGKTLEEELKQEAAEVQAVRRAVAAGLRHLLPYLSDSEPETRYSVAVALGNYPEHAGWSLPAIEAALASESDKEVRQALARSRARLVQSSAQGSAR</sequence>
<feature type="coiled-coil region" evidence="1">
    <location>
        <begin position="109"/>
        <end position="136"/>
    </location>
</feature>
<keyword evidence="1" id="KW-0175">Coiled coil</keyword>
<name>A0A7V9AC48_9BACT</name>
<dbReference type="RefSeq" id="WP_194538198.1">
    <property type="nucleotide sequence ID" value="NZ_JACEFB010000007.1"/>
</dbReference>
<evidence type="ECO:0000256" key="1">
    <source>
        <dbReference type="SAM" id="Coils"/>
    </source>
</evidence>